<dbReference type="Pfam" id="PF25967">
    <property type="entry name" value="RND-MFP_C"/>
    <property type="match status" value="1"/>
</dbReference>
<dbReference type="GO" id="GO:0016020">
    <property type="term" value="C:membrane"/>
    <property type="evidence" value="ECO:0007669"/>
    <property type="project" value="InterPro"/>
</dbReference>
<evidence type="ECO:0000256" key="3">
    <source>
        <dbReference type="ARBA" id="ARBA00023054"/>
    </source>
</evidence>
<dbReference type="EMBL" id="CP062983">
    <property type="protein sequence ID" value="QPC81305.1"/>
    <property type="molecule type" value="Genomic_DNA"/>
</dbReference>
<organism evidence="8 9">
    <name type="scientific">Phototrophicus methaneseepsis</name>
    <dbReference type="NCBI Taxonomy" id="2710758"/>
    <lineage>
        <taxon>Bacteria</taxon>
        <taxon>Bacillati</taxon>
        <taxon>Chloroflexota</taxon>
        <taxon>Candidatus Thermofontia</taxon>
        <taxon>Phototrophicales</taxon>
        <taxon>Phototrophicaceae</taxon>
        <taxon>Phototrophicus</taxon>
    </lineage>
</organism>
<dbReference type="InterPro" id="IPR058627">
    <property type="entry name" value="MdtA-like_C"/>
</dbReference>
<evidence type="ECO:0000259" key="7">
    <source>
        <dbReference type="Pfam" id="PF25967"/>
    </source>
</evidence>
<evidence type="ECO:0000256" key="2">
    <source>
        <dbReference type="ARBA" id="ARBA00009477"/>
    </source>
</evidence>
<comment type="subcellular location">
    <subcellularLocation>
        <location evidence="1">Cell envelope</location>
    </subcellularLocation>
</comment>
<dbReference type="KEGG" id="pmet:G4Y79_16545"/>
<feature type="domain" description="CusB-like beta-barrel" evidence="6">
    <location>
        <begin position="309"/>
        <end position="379"/>
    </location>
</feature>
<comment type="similarity">
    <text evidence="2">Belongs to the membrane fusion protein (MFP) (TC 8.A.1) family.</text>
</comment>
<evidence type="ECO:0000259" key="6">
    <source>
        <dbReference type="Pfam" id="PF25954"/>
    </source>
</evidence>
<evidence type="ECO:0000313" key="9">
    <source>
        <dbReference type="Proteomes" id="UP000594468"/>
    </source>
</evidence>
<dbReference type="GO" id="GO:0022857">
    <property type="term" value="F:transmembrane transporter activity"/>
    <property type="evidence" value="ECO:0007669"/>
    <property type="project" value="InterPro"/>
</dbReference>
<dbReference type="PANTHER" id="PTHR32347:SF23">
    <property type="entry name" value="BLL5650 PROTEIN"/>
    <property type="match status" value="1"/>
</dbReference>
<reference evidence="8 9" key="1">
    <citation type="submission" date="2020-02" db="EMBL/GenBank/DDBJ databases">
        <authorList>
            <person name="Zheng R.K."/>
            <person name="Sun C.M."/>
        </authorList>
    </citation>
    <scope>NUCLEOTIDE SEQUENCE [LARGE SCALE GENOMIC DNA]</scope>
    <source>
        <strain evidence="9">rifampicinis</strain>
    </source>
</reference>
<dbReference type="Gene3D" id="2.40.30.170">
    <property type="match status" value="1"/>
</dbReference>
<sequence length="446" mass="48170">MSVRRTLILLVLLVLILPAAVVWGYPSLSAANSPELQTYVVSESEIATGIAAYGTIEAEEIVNLSFQTSGQVVEVLVEDGDWVQAGDALIRVDSRTQYATYEQANLNYELAVRQLEDLQTPDDDAISIAEANLRAAQSAYADVNNAITDEDIAAAQLQYDQAQEALTAAQEARQYANPNVQSDETITLMDAQIGEASFNAEIARLRVEELQTANQGELGAAWANVLQAQAALEQAQSGVTEYQIEQAENAVEQAQLTLDQAQVNYDRTMLTAPFDGFVADVTVEVGQRVSAGVPIVQLVDVDPLHFLGEVDENNVQDLTQGMNAQVELDALPGLQFAGTLSQIAPQGRDQNGIVVYDVQIELTTEDGRLRPGMSADADLILNDKQDVLIVPVQFVYSDEAGQSYVDVLLADGKIEERAVTLGIRNTNTIEIISGLSAGETIVRELA</sequence>
<dbReference type="PANTHER" id="PTHR32347">
    <property type="entry name" value="EFFLUX SYSTEM COMPONENT YKNX-RELATED"/>
    <property type="match status" value="1"/>
</dbReference>
<evidence type="ECO:0000256" key="4">
    <source>
        <dbReference type="SAM" id="Coils"/>
    </source>
</evidence>
<dbReference type="NCBIfam" id="TIGR01730">
    <property type="entry name" value="RND_mfp"/>
    <property type="match status" value="1"/>
</dbReference>
<dbReference type="InterPro" id="IPR058792">
    <property type="entry name" value="Beta-barrel_RND_2"/>
</dbReference>
<dbReference type="Gene3D" id="1.10.287.470">
    <property type="entry name" value="Helix hairpin bin"/>
    <property type="match status" value="1"/>
</dbReference>
<accession>A0A7S8E6M6</accession>
<protein>
    <submittedName>
        <fullName evidence="8">Efflux RND transporter periplasmic adaptor subunit</fullName>
    </submittedName>
</protein>
<dbReference type="GO" id="GO:0030313">
    <property type="term" value="C:cell envelope"/>
    <property type="evidence" value="ECO:0007669"/>
    <property type="project" value="UniProtKB-SubCell"/>
</dbReference>
<feature type="coiled-coil region" evidence="4">
    <location>
        <begin position="98"/>
        <end position="172"/>
    </location>
</feature>
<dbReference type="Gene3D" id="2.40.50.100">
    <property type="match status" value="2"/>
</dbReference>
<dbReference type="Gene3D" id="2.40.420.20">
    <property type="match status" value="1"/>
</dbReference>
<name>A0A7S8E6M6_9CHLR</name>
<dbReference type="Pfam" id="PF25954">
    <property type="entry name" value="Beta-barrel_RND_2"/>
    <property type="match status" value="1"/>
</dbReference>
<evidence type="ECO:0000256" key="1">
    <source>
        <dbReference type="ARBA" id="ARBA00004196"/>
    </source>
</evidence>
<keyword evidence="9" id="KW-1185">Reference proteome</keyword>
<dbReference type="PRINTS" id="PR01490">
    <property type="entry name" value="RTXTOXIND"/>
</dbReference>
<evidence type="ECO:0000259" key="5">
    <source>
        <dbReference type="Pfam" id="PF25917"/>
    </source>
</evidence>
<dbReference type="InterPro" id="IPR050465">
    <property type="entry name" value="UPF0194_transport"/>
</dbReference>
<dbReference type="Proteomes" id="UP000594468">
    <property type="component" value="Chromosome"/>
</dbReference>
<feature type="domain" description="Multidrug resistance protein MdtA-like barrel-sandwich hybrid" evidence="5">
    <location>
        <begin position="61"/>
        <end position="294"/>
    </location>
</feature>
<gene>
    <name evidence="8" type="ORF">G4Y79_16545</name>
</gene>
<dbReference type="InterPro" id="IPR058625">
    <property type="entry name" value="MdtA-like_BSH"/>
</dbReference>
<dbReference type="RefSeq" id="WP_195169378.1">
    <property type="nucleotide sequence ID" value="NZ_CP062983.1"/>
</dbReference>
<dbReference type="AlphaFoldDB" id="A0A7S8E6M6"/>
<dbReference type="SUPFAM" id="SSF111369">
    <property type="entry name" value="HlyD-like secretion proteins"/>
    <property type="match status" value="2"/>
</dbReference>
<dbReference type="Pfam" id="PF25917">
    <property type="entry name" value="BSH_RND"/>
    <property type="match status" value="1"/>
</dbReference>
<evidence type="ECO:0000313" key="8">
    <source>
        <dbReference type="EMBL" id="QPC81305.1"/>
    </source>
</evidence>
<proteinExistence type="inferred from homology"/>
<dbReference type="InterPro" id="IPR006143">
    <property type="entry name" value="RND_pump_MFP"/>
</dbReference>
<keyword evidence="3 4" id="KW-0175">Coiled coil</keyword>
<feature type="domain" description="Multidrug resistance protein MdtA-like C-terminal permuted SH3" evidence="7">
    <location>
        <begin position="386"/>
        <end position="442"/>
    </location>
</feature>